<dbReference type="PANTHER" id="PTHR42855">
    <property type="entry name" value="ABC TRANSPORTER ATP-BINDING SUBUNIT"/>
    <property type="match status" value="1"/>
</dbReference>
<dbReference type="Pfam" id="PF00005">
    <property type="entry name" value="ABC_tran"/>
    <property type="match status" value="2"/>
</dbReference>
<dbReference type="PROSITE" id="PS50893">
    <property type="entry name" value="ABC_TRANSPORTER_2"/>
    <property type="match status" value="2"/>
</dbReference>
<feature type="domain" description="ABC transporter" evidence="3">
    <location>
        <begin position="7"/>
        <end position="262"/>
    </location>
</feature>
<dbReference type="InterPro" id="IPR051309">
    <property type="entry name" value="ABCF_ATPase"/>
</dbReference>
<dbReference type="EMBL" id="JAMTCK010000003">
    <property type="protein sequence ID" value="MCP2164461.1"/>
    <property type="molecule type" value="Genomic_DNA"/>
</dbReference>
<dbReference type="NCBIfam" id="NF000355">
    <property type="entry name" value="ribo_prot_ABC_F"/>
    <property type="match status" value="1"/>
</dbReference>
<evidence type="ECO:0000259" key="3">
    <source>
        <dbReference type="PROSITE" id="PS50893"/>
    </source>
</evidence>
<accession>A0AAE3GA29</accession>
<evidence type="ECO:0000313" key="5">
    <source>
        <dbReference type="Proteomes" id="UP001206128"/>
    </source>
</evidence>
<keyword evidence="5" id="KW-1185">Reference proteome</keyword>
<reference evidence="4" key="1">
    <citation type="submission" date="2022-06" db="EMBL/GenBank/DDBJ databases">
        <title>Genomic Encyclopedia of Archaeal and Bacterial Type Strains, Phase II (KMG-II): from individual species to whole genera.</title>
        <authorList>
            <person name="Goeker M."/>
        </authorList>
    </citation>
    <scope>NUCLEOTIDE SEQUENCE</scope>
    <source>
        <strain evidence="4">DSM 43935</strain>
    </source>
</reference>
<sequence>MRATAQLAVHDITKRYDDHIVLNQVSFTVKPGEKVGVVGDNGSGKSTLVRLLAGRERADNGELTVVAPGGTGYLPQTLDLPPEATVQDAVDLALADLRELETQLRQAETGLRAATGPALGRALADYAALVERYEARGGYQADARVDTALHGLGLPGLARDRALGTLSGGERSRLALAATLASAPELLLLDEPTNDLDDQAVAWLEAHLREHTGTVIAVTHDRVFLEHLTTTILEVDAGTVTRYGNGYDGYLAAKAAERRRRLREYEEWRADLARNQRLVQANVARLDAIPRKLPLAVFAAGPFRARGRGHGAMSRIRNAKERVERLTDNPVAPPPDPLVFTARPRTTAETGAAEQQSTVDTVHVLAELADVRVGDRLHVPALRVLGGQRLLVTGPNGAGKTTLVRVLTGELAPDSGSVRVNGRVGHLRQEQVPWPAGLTVPQAFALGRPGHPDEHVAELLSLGLFSPAELRLRVGELSYGQRRRIELARLVSEPVDLLVLDEPTNHLSPALVEELEEALTHYRGALVVVTHDRRMRARFVGSHLELRDGRVAGFQPAEAVAG</sequence>
<protein>
    <submittedName>
        <fullName evidence="4">Macrolide transport system ATP-binding/permease protein</fullName>
    </submittedName>
</protein>
<dbReference type="PROSITE" id="PS00211">
    <property type="entry name" value="ABC_TRANSPORTER_1"/>
    <property type="match status" value="2"/>
</dbReference>
<dbReference type="InterPro" id="IPR017871">
    <property type="entry name" value="ABC_transporter-like_CS"/>
</dbReference>
<dbReference type="InterPro" id="IPR003593">
    <property type="entry name" value="AAA+_ATPase"/>
</dbReference>
<gene>
    <name evidence="4" type="ORF">LX83_001301</name>
</gene>
<feature type="domain" description="ABC transporter" evidence="3">
    <location>
        <begin position="359"/>
        <end position="559"/>
    </location>
</feature>
<evidence type="ECO:0000256" key="1">
    <source>
        <dbReference type="ARBA" id="ARBA00022741"/>
    </source>
</evidence>
<keyword evidence="2 4" id="KW-0067">ATP-binding</keyword>
<comment type="caution">
    <text evidence="4">The sequence shown here is derived from an EMBL/GenBank/DDBJ whole genome shotgun (WGS) entry which is preliminary data.</text>
</comment>
<dbReference type="Gene3D" id="3.40.50.300">
    <property type="entry name" value="P-loop containing nucleotide triphosphate hydrolases"/>
    <property type="match status" value="2"/>
</dbReference>
<dbReference type="GO" id="GO:0005524">
    <property type="term" value="F:ATP binding"/>
    <property type="evidence" value="ECO:0007669"/>
    <property type="project" value="UniProtKB-KW"/>
</dbReference>
<keyword evidence="1" id="KW-0547">Nucleotide-binding</keyword>
<name>A0AAE3GA29_9PSEU</name>
<dbReference type="PANTHER" id="PTHR42855:SF2">
    <property type="entry name" value="DRUG RESISTANCE ABC TRANSPORTER,ATP-BINDING PROTEIN"/>
    <property type="match status" value="1"/>
</dbReference>
<dbReference type="GO" id="GO:0016887">
    <property type="term" value="F:ATP hydrolysis activity"/>
    <property type="evidence" value="ECO:0007669"/>
    <property type="project" value="InterPro"/>
</dbReference>
<dbReference type="AlphaFoldDB" id="A0AAE3GA29"/>
<dbReference type="InterPro" id="IPR027417">
    <property type="entry name" value="P-loop_NTPase"/>
</dbReference>
<dbReference type="SMART" id="SM00382">
    <property type="entry name" value="AAA"/>
    <property type="match status" value="2"/>
</dbReference>
<evidence type="ECO:0000313" key="4">
    <source>
        <dbReference type="EMBL" id="MCP2164461.1"/>
    </source>
</evidence>
<dbReference type="NCBIfam" id="NF000171">
    <property type="entry name" value="ABCF_producer"/>
    <property type="match status" value="1"/>
</dbReference>
<evidence type="ECO:0000256" key="2">
    <source>
        <dbReference type="ARBA" id="ARBA00022840"/>
    </source>
</evidence>
<proteinExistence type="predicted"/>
<dbReference type="SUPFAM" id="SSF52540">
    <property type="entry name" value="P-loop containing nucleoside triphosphate hydrolases"/>
    <property type="match status" value="2"/>
</dbReference>
<dbReference type="FunFam" id="3.40.50.300:FF:000011">
    <property type="entry name" value="Putative ABC transporter ATP-binding component"/>
    <property type="match status" value="1"/>
</dbReference>
<organism evidence="4 5">
    <name type="scientific">Goodfellowiella coeruleoviolacea</name>
    <dbReference type="NCBI Taxonomy" id="334858"/>
    <lineage>
        <taxon>Bacteria</taxon>
        <taxon>Bacillati</taxon>
        <taxon>Actinomycetota</taxon>
        <taxon>Actinomycetes</taxon>
        <taxon>Pseudonocardiales</taxon>
        <taxon>Pseudonocardiaceae</taxon>
        <taxon>Goodfellowiella</taxon>
    </lineage>
</organism>
<dbReference type="Proteomes" id="UP001206128">
    <property type="component" value="Unassembled WGS sequence"/>
</dbReference>
<dbReference type="CDD" id="cd03221">
    <property type="entry name" value="ABCF_EF-3"/>
    <property type="match status" value="1"/>
</dbReference>
<dbReference type="InterPro" id="IPR003439">
    <property type="entry name" value="ABC_transporter-like_ATP-bd"/>
</dbReference>